<evidence type="ECO:0000256" key="3">
    <source>
        <dbReference type="ARBA" id="ARBA00022801"/>
    </source>
</evidence>
<keyword evidence="3" id="KW-0378">Hydrolase</keyword>
<dbReference type="Pfam" id="PF01520">
    <property type="entry name" value="Amidase_3"/>
    <property type="match status" value="1"/>
</dbReference>
<evidence type="ECO:0000313" key="6">
    <source>
        <dbReference type="Proteomes" id="UP001207228"/>
    </source>
</evidence>
<dbReference type="SUPFAM" id="SSF53187">
    <property type="entry name" value="Zn-dependent exopeptidases"/>
    <property type="match status" value="1"/>
</dbReference>
<evidence type="ECO:0000313" key="5">
    <source>
        <dbReference type="EMBL" id="MCX2740375.1"/>
    </source>
</evidence>
<reference evidence="5 6" key="1">
    <citation type="submission" date="2022-11" db="EMBL/GenBank/DDBJ databases">
        <title>The characterization of three novel Bacteroidetes species and genomic analysis of their roles in tidal elemental geochemical cycles.</title>
        <authorList>
            <person name="Ma K.-J."/>
        </authorList>
    </citation>
    <scope>NUCLEOTIDE SEQUENCE [LARGE SCALE GENOMIC DNA]</scope>
    <source>
        <strain evidence="5 6">M82</strain>
    </source>
</reference>
<dbReference type="EMBL" id="JAPFQO010000006">
    <property type="protein sequence ID" value="MCX2740375.1"/>
    <property type="molecule type" value="Genomic_DNA"/>
</dbReference>
<proteinExistence type="predicted"/>
<sequence length="333" mass="37386">MPKYLRFLLFVVFILIYLPAPAQKRSNPLAGKVICLDAGHGGTAEIDKYRAGLSGEREEWINLRVALLLKEMLEEKGARVLMTRTADDNVLLADRAQMAVDNEADIFLSIHHNATADPGANFPIIYFHGNASENTASVTLSRQVALALSEHLYKGSTPVSLASDHVIFATAGTKVLRDTYGIPGVIAEASFFTNPEEEKRLKKRGYNRREARAYVIALEAFFSKPEQPVLPKNSLVSLPPFKAFQEAERMNETARLWRRDFLRAQALMAHKDSASLHQAFELFTRSARSFPDSYVAAQCHKNRAIILEMLGKKEEAKQEALRSKEHFVRVSEK</sequence>
<feature type="domain" description="MurNAc-LAA" evidence="4">
    <location>
        <begin position="96"/>
        <end position="219"/>
    </location>
</feature>
<dbReference type="SMART" id="SM00646">
    <property type="entry name" value="Ami_3"/>
    <property type="match status" value="1"/>
</dbReference>
<dbReference type="Gene3D" id="3.40.630.40">
    <property type="entry name" value="Zn-dependent exopeptidases"/>
    <property type="match status" value="1"/>
</dbReference>
<dbReference type="InterPro" id="IPR002508">
    <property type="entry name" value="MurNAc-LAA_cat"/>
</dbReference>
<accession>A0ABT3RF27</accession>
<dbReference type="PANTHER" id="PTHR30404">
    <property type="entry name" value="N-ACETYLMURAMOYL-L-ALANINE AMIDASE"/>
    <property type="match status" value="1"/>
</dbReference>
<organism evidence="5 6">
    <name type="scientific">Pontibacter anaerobius</name>
    <dbReference type="NCBI Taxonomy" id="2993940"/>
    <lineage>
        <taxon>Bacteria</taxon>
        <taxon>Pseudomonadati</taxon>
        <taxon>Bacteroidota</taxon>
        <taxon>Cytophagia</taxon>
        <taxon>Cytophagales</taxon>
        <taxon>Hymenobacteraceae</taxon>
        <taxon>Pontibacter</taxon>
    </lineage>
</organism>
<dbReference type="EC" id="3.5.1.28" evidence="2"/>
<evidence type="ECO:0000259" key="4">
    <source>
        <dbReference type="SMART" id="SM00646"/>
    </source>
</evidence>
<gene>
    <name evidence="5" type="ORF">OO017_10495</name>
</gene>
<dbReference type="PANTHER" id="PTHR30404:SF0">
    <property type="entry name" value="N-ACETYLMURAMOYL-L-ALANINE AMIDASE AMIC"/>
    <property type="match status" value="1"/>
</dbReference>
<keyword evidence="6" id="KW-1185">Reference proteome</keyword>
<dbReference type="CDD" id="cd02696">
    <property type="entry name" value="MurNAc-LAA"/>
    <property type="match status" value="1"/>
</dbReference>
<evidence type="ECO:0000256" key="2">
    <source>
        <dbReference type="ARBA" id="ARBA00011901"/>
    </source>
</evidence>
<name>A0ABT3RF27_9BACT</name>
<protein>
    <recommendedName>
        <fullName evidence="2">N-acetylmuramoyl-L-alanine amidase</fullName>
        <ecNumber evidence="2">3.5.1.28</ecNumber>
    </recommendedName>
</protein>
<evidence type="ECO:0000256" key="1">
    <source>
        <dbReference type="ARBA" id="ARBA00001561"/>
    </source>
</evidence>
<dbReference type="RefSeq" id="WP_266052433.1">
    <property type="nucleotide sequence ID" value="NZ_JAPFQO010000006.1"/>
</dbReference>
<comment type="catalytic activity">
    <reaction evidence="1">
        <text>Hydrolyzes the link between N-acetylmuramoyl residues and L-amino acid residues in certain cell-wall glycopeptides.</text>
        <dbReference type="EC" id="3.5.1.28"/>
    </reaction>
</comment>
<dbReference type="InterPro" id="IPR050695">
    <property type="entry name" value="N-acetylmuramoyl_amidase_3"/>
</dbReference>
<comment type="caution">
    <text evidence="5">The sequence shown here is derived from an EMBL/GenBank/DDBJ whole genome shotgun (WGS) entry which is preliminary data.</text>
</comment>
<dbReference type="Proteomes" id="UP001207228">
    <property type="component" value="Unassembled WGS sequence"/>
</dbReference>